<gene>
    <name evidence="7" type="ORF">RJ640_019396</name>
</gene>
<keyword evidence="3" id="KW-0804">Transcription</keyword>
<dbReference type="CDD" id="cd00167">
    <property type="entry name" value="SANT"/>
    <property type="match status" value="1"/>
</dbReference>
<sequence>MSGQVGWEWEENKAFEIAIALHLKTGSDEEWETIASMVPNKTIDEVKEHYKVLVEDIKAIEDGLVPIPDYPEDEASDTDTDSLANSSPTLNE</sequence>
<protein>
    <recommendedName>
        <fullName evidence="6">Myb-like domain-containing protein</fullName>
    </recommendedName>
</protein>
<dbReference type="Pfam" id="PF00249">
    <property type="entry name" value="Myb_DNA-binding"/>
    <property type="match status" value="1"/>
</dbReference>
<evidence type="ECO:0000256" key="2">
    <source>
        <dbReference type="ARBA" id="ARBA00023015"/>
    </source>
</evidence>
<keyword evidence="8" id="KW-1185">Reference proteome</keyword>
<keyword evidence="2" id="KW-0805">Transcription regulation</keyword>
<dbReference type="GO" id="GO:0009908">
    <property type="term" value="P:flower development"/>
    <property type="evidence" value="ECO:0007669"/>
    <property type="project" value="UniProtKB-ARBA"/>
</dbReference>
<accession>A0AA88U6D7</accession>
<dbReference type="Gene3D" id="1.10.10.60">
    <property type="entry name" value="Homeodomain-like"/>
    <property type="match status" value="1"/>
</dbReference>
<dbReference type="GO" id="GO:0048262">
    <property type="term" value="P:determination of dorsal/ventral asymmetry"/>
    <property type="evidence" value="ECO:0007669"/>
    <property type="project" value="UniProtKB-ARBA"/>
</dbReference>
<proteinExistence type="predicted"/>
<evidence type="ECO:0000256" key="5">
    <source>
        <dbReference type="SAM" id="MobiDB-lite"/>
    </source>
</evidence>
<dbReference type="EMBL" id="JAVXUO010002494">
    <property type="protein sequence ID" value="KAK2972748.1"/>
    <property type="molecule type" value="Genomic_DNA"/>
</dbReference>
<feature type="compositionally biased region" description="Polar residues" evidence="5">
    <location>
        <begin position="81"/>
        <end position="92"/>
    </location>
</feature>
<dbReference type="SMART" id="SM00717">
    <property type="entry name" value="SANT"/>
    <property type="match status" value="1"/>
</dbReference>
<organism evidence="7 8">
    <name type="scientific">Escallonia rubra</name>
    <dbReference type="NCBI Taxonomy" id="112253"/>
    <lineage>
        <taxon>Eukaryota</taxon>
        <taxon>Viridiplantae</taxon>
        <taxon>Streptophyta</taxon>
        <taxon>Embryophyta</taxon>
        <taxon>Tracheophyta</taxon>
        <taxon>Spermatophyta</taxon>
        <taxon>Magnoliopsida</taxon>
        <taxon>eudicotyledons</taxon>
        <taxon>Gunneridae</taxon>
        <taxon>Pentapetalae</taxon>
        <taxon>asterids</taxon>
        <taxon>campanulids</taxon>
        <taxon>Escalloniales</taxon>
        <taxon>Escalloniaceae</taxon>
        <taxon>Escallonia</taxon>
    </lineage>
</organism>
<dbReference type="InterPro" id="IPR044636">
    <property type="entry name" value="RADIALIS-like"/>
</dbReference>
<feature type="compositionally biased region" description="Acidic residues" evidence="5">
    <location>
        <begin position="70"/>
        <end position="80"/>
    </location>
</feature>
<dbReference type="FunFam" id="1.10.10.60:FF:000154">
    <property type="entry name" value="Transcription factor SRM1"/>
    <property type="match status" value="1"/>
</dbReference>
<reference evidence="7" key="1">
    <citation type="submission" date="2022-12" db="EMBL/GenBank/DDBJ databases">
        <title>Draft genome assemblies for two species of Escallonia (Escalloniales).</title>
        <authorList>
            <person name="Chanderbali A."/>
            <person name="Dervinis C."/>
            <person name="Anghel I."/>
            <person name="Soltis D."/>
            <person name="Soltis P."/>
            <person name="Zapata F."/>
        </authorList>
    </citation>
    <scope>NUCLEOTIDE SEQUENCE</scope>
    <source>
        <strain evidence="7">UCBG92.1500</strain>
        <tissue evidence="7">Leaf</tissue>
    </source>
</reference>
<evidence type="ECO:0000256" key="3">
    <source>
        <dbReference type="ARBA" id="ARBA00023163"/>
    </source>
</evidence>
<keyword evidence="4" id="KW-0539">Nucleus</keyword>
<dbReference type="GO" id="GO:0005634">
    <property type="term" value="C:nucleus"/>
    <property type="evidence" value="ECO:0007669"/>
    <property type="project" value="UniProtKB-SubCell"/>
</dbReference>
<dbReference type="PANTHER" id="PTHR43952:SF99">
    <property type="entry name" value="PROTEIN RADIALIS-LIKE 4 ISOFORM X1"/>
    <property type="match status" value="1"/>
</dbReference>
<evidence type="ECO:0000256" key="1">
    <source>
        <dbReference type="ARBA" id="ARBA00004123"/>
    </source>
</evidence>
<evidence type="ECO:0000259" key="6">
    <source>
        <dbReference type="SMART" id="SM00717"/>
    </source>
</evidence>
<dbReference type="PANTHER" id="PTHR43952">
    <property type="entry name" value="MYB FAMILY TRANSCRIPTION FACTOR-RELATED"/>
    <property type="match status" value="1"/>
</dbReference>
<dbReference type="InterPro" id="IPR001005">
    <property type="entry name" value="SANT/Myb"/>
</dbReference>
<dbReference type="Proteomes" id="UP001187471">
    <property type="component" value="Unassembled WGS sequence"/>
</dbReference>
<evidence type="ECO:0000256" key="4">
    <source>
        <dbReference type="ARBA" id="ARBA00023242"/>
    </source>
</evidence>
<feature type="domain" description="Myb-like" evidence="6">
    <location>
        <begin position="3"/>
        <end position="56"/>
    </location>
</feature>
<feature type="region of interest" description="Disordered" evidence="5">
    <location>
        <begin position="65"/>
        <end position="92"/>
    </location>
</feature>
<dbReference type="SUPFAM" id="SSF46689">
    <property type="entry name" value="Homeodomain-like"/>
    <property type="match status" value="1"/>
</dbReference>
<evidence type="ECO:0000313" key="8">
    <source>
        <dbReference type="Proteomes" id="UP001187471"/>
    </source>
</evidence>
<dbReference type="InterPro" id="IPR009057">
    <property type="entry name" value="Homeodomain-like_sf"/>
</dbReference>
<dbReference type="GO" id="GO:0003700">
    <property type="term" value="F:DNA-binding transcription factor activity"/>
    <property type="evidence" value="ECO:0007669"/>
    <property type="project" value="InterPro"/>
</dbReference>
<dbReference type="AlphaFoldDB" id="A0AA88U6D7"/>
<comment type="caution">
    <text evidence="7">The sequence shown here is derived from an EMBL/GenBank/DDBJ whole genome shotgun (WGS) entry which is preliminary data.</text>
</comment>
<comment type="subcellular location">
    <subcellularLocation>
        <location evidence="1">Nucleus</location>
    </subcellularLocation>
</comment>
<name>A0AA88U6D7_9ASTE</name>
<evidence type="ECO:0000313" key="7">
    <source>
        <dbReference type="EMBL" id="KAK2972748.1"/>
    </source>
</evidence>